<gene>
    <name evidence="8" type="ORF">L1049_008969</name>
</gene>
<sequence>MDVKEAELCFPATSTFMDMLTGRIPCNDVEDEKERDQVEEPKIMPESGNLFDLKLSNKEVDHAYKLQLNLLEASPPKAPESFNKVGANNAERRQFICKFCKKKFANSQALGGHQNAHKRERALAKAGKGIDMAGFGHMGSHFHPYLGMEAHPLYGSYGKNLGVNQMHPMLHHKPFYPRTHEGLGYGYGEWSRPMTMNPQSTIPRLRMEEYWGGNGGLQVPRVTSFNAGAVSDLSGGLRVPPVTSFNAGAVSDVPGAFSAIATSKYAANKFLGRGDAHCTGSSFVNQQHGASGVDLSLKL</sequence>
<evidence type="ECO:0000256" key="6">
    <source>
        <dbReference type="PROSITE-ProRule" id="PRU00042"/>
    </source>
</evidence>
<comment type="caution">
    <text evidence="8">The sequence shown here is derived from an EMBL/GenBank/DDBJ whole genome shotgun (WGS) entry which is preliminary data.</text>
</comment>
<dbReference type="GO" id="GO:0005634">
    <property type="term" value="C:nucleus"/>
    <property type="evidence" value="ECO:0007669"/>
    <property type="project" value="UniProtKB-SubCell"/>
</dbReference>
<keyword evidence="3 6" id="KW-0863">Zinc-finger</keyword>
<keyword evidence="5" id="KW-0539">Nucleus</keyword>
<protein>
    <recommendedName>
        <fullName evidence="7">C2H2-type domain-containing protein</fullName>
    </recommendedName>
</protein>
<name>A0AAP0SAN2_LIQFO</name>
<dbReference type="InterPro" id="IPR013087">
    <property type="entry name" value="Znf_C2H2_type"/>
</dbReference>
<dbReference type="SUPFAM" id="SSF57667">
    <property type="entry name" value="beta-beta-alpha zinc fingers"/>
    <property type="match status" value="1"/>
</dbReference>
<comment type="subcellular location">
    <subcellularLocation>
        <location evidence="1">Nucleus</location>
    </subcellularLocation>
</comment>
<dbReference type="PROSITE" id="PS00028">
    <property type="entry name" value="ZINC_FINGER_C2H2_1"/>
    <property type="match status" value="1"/>
</dbReference>
<organism evidence="8 9">
    <name type="scientific">Liquidambar formosana</name>
    <name type="common">Formosan gum</name>
    <dbReference type="NCBI Taxonomy" id="63359"/>
    <lineage>
        <taxon>Eukaryota</taxon>
        <taxon>Viridiplantae</taxon>
        <taxon>Streptophyta</taxon>
        <taxon>Embryophyta</taxon>
        <taxon>Tracheophyta</taxon>
        <taxon>Spermatophyta</taxon>
        <taxon>Magnoliopsida</taxon>
        <taxon>eudicotyledons</taxon>
        <taxon>Gunneridae</taxon>
        <taxon>Pentapetalae</taxon>
        <taxon>Saxifragales</taxon>
        <taxon>Altingiaceae</taxon>
        <taxon>Liquidambar</taxon>
    </lineage>
</organism>
<evidence type="ECO:0000256" key="4">
    <source>
        <dbReference type="ARBA" id="ARBA00022833"/>
    </source>
</evidence>
<proteinExistence type="predicted"/>
<keyword evidence="9" id="KW-1185">Reference proteome</keyword>
<evidence type="ECO:0000256" key="2">
    <source>
        <dbReference type="ARBA" id="ARBA00022723"/>
    </source>
</evidence>
<dbReference type="InterPro" id="IPR036236">
    <property type="entry name" value="Znf_C2H2_sf"/>
</dbReference>
<reference evidence="8 9" key="1">
    <citation type="journal article" date="2024" name="Plant J.">
        <title>Genome sequences and population genomics reveal climatic adaptation and genomic divergence between two closely related sweetgum species.</title>
        <authorList>
            <person name="Xu W.Q."/>
            <person name="Ren C.Q."/>
            <person name="Zhang X.Y."/>
            <person name="Comes H.P."/>
            <person name="Liu X.H."/>
            <person name="Li Y.G."/>
            <person name="Kettle C.J."/>
            <person name="Jalonen R."/>
            <person name="Gaisberger H."/>
            <person name="Ma Y.Z."/>
            <person name="Qiu Y.X."/>
        </authorList>
    </citation>
    <scope>NUCLEOTIDE SEQUENCE [LARGE SCALE GENOMIC DNA]</scope>
    <source>
        <strain evidence="8">Hangzhou</strain>
    </source>
</reference>
<dbReference type="EMBL" id="JBBPBK010000002">
    <property type="protein sequence ID" value="KAK9290791.1"/>
    <property type="molecule type" value="Genomic_DNA"/>
</dbReference>
<dbReference type="PANTHER" id="PTHR47287">
    <property type="entry name" value="C2H2 AND C2HC ZINC FINGERS SUPERFAMILY PROTEIN"/>
    <property type="match status" value="1"/>
</dbReference>
<evidence type="ECO:0000256" key="3">
    <source>
        <dbReference type="ARBA" id="ARBA00022771"/>
    </source>
</evidence>
<evidence type="ECO:0000313" key="9">
    <source>
        <dbReference type="Proteomes" id="UP001415857"/>
    </source>
</evidence>
<dbReference type="AlphaFoldDB" id="A0AAP0SAN2"/>
<evidence type="ECO:0000256" key="5">
    <source>
        <dbReference type="ARBA" id="ARBA00023242"/>
    </source>
</evidence>
<dbReference type="InterPro" id="IPR044246">
    <property type="entry name" value="ZFP3-like"/>
</dbReference>
<dbReference type="Gene3D" id="3.30.160.60">
    <property type="entry name" value="Classic Zinc Finger"/>
    <property type="match status" value="1"/>
</dbReference>
<accession>A0AAP0SAN2</accession>
<feature type="domain" description="C2H2-type" evidence="7">
    <location>
        <begin position="95"/>
        <end position="122"/>
    </location>
</feature>
<dbReference type="Proteomes" id="UP001415857">
    <property type="component" value="Unassembled WGS sequence"/>
</dbReference>
<evidence type="ECO:0000256" key="1">
    <source>
        <dbReference type="ARBA" id="ARBA00004123"/>
    </source>
</evidence>
<evidence type="ECO:0000313" key="8">
    <source>
        <dbReference type="EMBL" id="KAK9290791.1"/>
    </source>
</evidence>
<dbReference type="PROSITE" id="PS50157">
    <property type="entry name" value="ZINC_FINGER_C2H2_2"/>
    <property type="match status" value="1"/>
</dbReference>
<keyword evidence="2" id="KW-0479">Metal-binding</keyword>
<keyword evidence="4" id="KW-0862">Zinc</keyword>
<dbReference type="GO" id="GO:0008270">
    <property type="term" value="F:zinc ion binding"/>
    <property type="evidence" value="ECO:0007669"/>
    <property type="project" value="UniProtKB-KW"/>
</dbReference>
<dbReference type="PANTHER" id="PTHR47287:SF13">
    <property type="entry name" value="C2H2-TYPE DOMAIN-CONTAINING PROTEIN"/>
    <property type="match status" value="1"/>
</dbReference>
<dbReference type="GO" id="GO:0009788">
    <property type="term" value="P:negative regulation of abscisic acid-activated signaling pathway"/>
    <property type="evidence" value="ECO:0007669"/>
    <property type="project" value="InterPro"/>
</dbReference>
<evidence type="ECO:0000259" key="7">
    <source>
        <dbReference type="PROSITE" id="PS50157"/>
    </source>
</evidence>